<dbReference type="Gene3D" id="1.10.3480.10">
    <property type="entry name" value="TorD-like"/>
    <property type="match status" value="1"/>
</dbReference>
<dbReference type="Proteomes" id="UP000034954">
    <property type="component" value="Unassembled WGS sequence"/>
</dbReference>
<dbReference type="PANTHER" id="PTHR34227">
    <property type="entry name" value="CHAPERONE PROTEIN YCDY"/>
    <property type="match status" value="1"/>
</dbReference>
<evidence type="ECO:0000256" key="1">
    <source>
        <dbReference type="ARBA" id="ARBA00023186"/>
    </source>
</evidence>
<evidence type="ECO:0000313" key="2">
    <source>
        <dbReference type="EMBL" id="KKO18750.1"/>
    </source>
</evidence>
<organism evidence="2 3">
    <name type="scientific">Candidatus Brocadia fulgida</name>
    <dbReference type="NCBI Taxonomy" id="380242"/>
    <lineage>
        <taxon>Bacteria</taxon>
        <taxon>Pseudomonadati</taxon>
        <taxon>Planctomycetota</taxon>
        <taxon>Candidatus Brocadiia</taxon>
        <taxon>Candidatus Brocadiales</taxon>
        <taxon>Candidatus Brocadiaceae</taxon>
        <taxon>Candidatus Brocadia</taxon>
    </lineage>
</organism>
<name>A0A0M2UT07_9BACT</name>
<keyword evidence="3" id="KW-1185">Reference proteome</keyword>
<dbReference type="EMBL" id="LAQJ01000237">
    <property type="protein sequence ID" value="KKO18750.1"/>
    <property type="molecule type" value="Genomic_DNA"/>
</dbReference>
<dbReference type="InterPro" id="IPR050289">
    <property type="entry name" value="TorD/DmsD_chaperones"/>
</dbReference>
<evidence type="ECO:0008006" key="4">
    <source>
        <dbReference type="Google" id="ProtNLM"/>
    </source>
</evidence>
<comment type="caution">
    <text evidence="2">The sequence shown here is derived from an EMBL/GenBank/DDBJ whole genome shotgun (WGS) entry which is preliminary data.</text>
</comment>
<accession>A0A0M2UT07</accession>
<evidence type="ECO:0000313" key="3">
    <source>
        <dbReference type="Proteomes" id="UP000034954"/>
    </source>
</evidence>
<dbReference type="AlphaFoldDB" id="A0A0M2UT07"/>
<dbReference type="InterPro" id="IPR036411">
    <property type="entry name" value="TorD-like_sf"/>
</dbReference>
<dbReference type="Pfam" id="PF02613">
    <property type="entry name" value="Nitrate_red_del"/>
    <property type="match status" value="1"/>
</dbReference>
<keyword evidence="1" id="KW-0143">Chaperone</keyword>
<dbReference type="SUPFAM" id="SSF89155">
    <property type="entry name" value="TorD-like"/>
    <property type="match status" value="1"/>
</dbReference>
<dbReference type="InterPro" id="IPR020945">
    <property type="entry name" value="DMSO/NO3_reduct_chaperone"/>
</dbReference>
<protein>
    <recommendedName>
        <fullName evidence="4">Chaperone protein TorD</fullName>
    </recommendedName>
</protein>
<gene>
    <name evidence="2" type="ORF">BROFUL_02530</name>
</gene>
<sequence>MEADRNSLLDQEVASRVDSLLTRSSMYQVLSACFLYPTEKNLSVLKTPEIQEYQKALVLCYESIDDGVELNRCFGEIQEAFAATSIEILQSEYQRIVGHTMSKECPLYETQYGASQVFQQVQELGDIQGFYRAFGLDTSEIEKERCDHVSVELEFMHFLLYKQAYAMENHGDEKTQICVDAQKKFLKEHIGKWVPLFSVLFARKAGEGFYRAVSALTKEFLRLEIKLMGVKTEIYKESDLNQEAVAGASDECLSCASSEDFSEE</sequence>
<proteinExistence type="predicted"/>
<dbReference type="PANTHER" id="PTHR34227:SF1">
    <property type="entry name" value="DIMETHYL SULFOXIDE REDUCTASE CHAPERONE-RELATED"/>
    <property type="match status" value="1"/>
</dbReference>
<reference evidence="2 3" key="1">
    <citation type="journal article" date="2013" name="BMC Microbiol.">
        <title>Identification of the type II cytochrome c maturation pathway in anammox bacteria by comparative genomics.</title>
        <authorList>
            <person name="Ferousi C."/>
            <person name="Speth D.R."/>
            <person name="Reimann J."/>
            <person name="Op den Camp H.J."/>
            <person name="Allen J.W."/>
            <person name="Keltjens J.T."/>
            <person name="Jetten M.S."/>
        </authorList>
    </citation>
    <scope>NUCLEOTIDE SEQUENCE [LARGE SCALE GENOMIC DNA]</scope>
    <source>
        <strain evidence="2">RU1</strain>
    </source>
</reference>